<name>A0ABS8RXI1_DATST</name>
<protein>
    <recommendedName>
        <fullName evidence="1">F-box domain-containing protein</fullName>
    </recommendedName>
</protein>
<accession>A0ABS8RXI1</accession>
<dbReference type="EMBL" id="JACEIK010000173">
    <property type="protein sequence ID" value="MCD7451542.1"/>
    <property type="molecule type" value="Genomic_DNA"/>
</dbReference>
<dbReference type="CDD" id="cd22165">
    <property type="entry name" value="F-box_AtSKIP22-like"/>
    <property type="match status" value="1"/>
</dbReference>
<evidence type="ECO:0000259" key="1">
    <source>
        <dbReference type="PROSITE" id="PS50181"/>
    </source>
</evidence>
<proteinExistence type="predicted"/>
<dbReference type="InterPro" id="IPR001810">
    <property type="entry name" value="F-box_dom"/>
</dbReference>
<dbReference type="PANTHER" id="PTHR47602">
    <property type="entry name" value="F-BOX PROTEIN SKIP22"/>
    <property type="match status" value="1"/>
</dbReference>
<dbReference type="PROSITE" id="PS50181">
    <property type="entry name" value="FBOX"/>
    <property type="match status" value="1"/>
</dbReference>
<gene>
    <name evidence="2" type="ORF">HAX54_012528</name>
</gene>
<comment type="caution">
    <text evidence="2">The sequence shown here is derived from an EMBL/GenBank/DDBJ whole genome shotgun (WGS) entry which is preliminary data.</text>
</comment>
<reference evidence="2 3" key="1">
    <citation type="journal article" date="2021" name="BMC Genomics">
        <title>Datura genome reveals duplications of psychoactive alkaloid biosynthetic genes and high mutation rate following tissue culture.</title>
        <authorList>
            <person name="Rajewski A."/>
            <person name="Carter-House D."/>
            <person name="Stajich J."/>
            <person name="Litt A."/>
        </authorList>
    </citation>
    <scope>NUCLEOTIDE SEQUENCE [LARGE SCALE GENOMIC DNA]</scope>
    <source>
        <strain evidence="2">AR-01</strain>
    </source>
</reference>
<dbReference type="Gene3D" id="1.20.1280.50">
    <property type="match status" value="1"/>
</dbReference>
<dbReference type="Gene3D" id="3.10.20.90">
    <property type="entry name" value="Phosphatidylinositol 3-kinase Catalytic Subunit, Chain A, domain 1"/>
    <property type="match status" value="1"/>
</dbReference>
<dbReference type="Proteomes" id="UP000823775">
    <property type="component" value="Unassembled WGS sequence"/>
</dbReference>
<feature type="domain" description="F-box" evidence="1">
    <location>
        <begin position="360"/>
        <end position="406"/>
    </location>
</feature>
<dbReference type="InterPro" id="IPR036047">
    <property type="entry name" value="F-box-like_dom_sf"/>
</dbReference>
<keyword evidence="3" id="KW-1185">Reference proteome</keyword>
<evidence type="ECO:0000313" key="2">
    <source>
        <dbReference type="EMBL" id="MCD7451542.1"/>
    </source>
</evidence>
<dbReference type="PANTHER" id="PTHR47602:SF2">
    <property type="entry name" value="F-BOX PROTEIN SKIP22"/>
    <property type="match status" value="1"/>
</dbReference>
<dbReference type="Gene3D" id="3.40.1000.30">
    <property type="match status" value="1"/>
</dbReference>
<dbReference type="SMART" id="SM00256">
    <property type="entry name" value="FBOX"/>
    <property type="match status" value="1"/>
</dbReference>
<dbReference type="SUPFAM" id="SSF81383">
    <property type="entry name" value="F-box domain"/>
    <property type="match status" value="1"/>
</dbReference>
<dbReference type="InterPro" id="IPR029071">
    <property type="entry name" value="Ubiquitin-like_domsf"/>
</dbReference>
<dbReference type="SUPFAM" id="SSF54236">
    <property type="entry name" value="Ubiquitin-like"/>
    <property type="match status" value="1"/>
</dbReference>
<organism evidence="2 3">
    <name type="scientific">Datura stramonium</name>
    <name type="common">Jimsonweed</name>
    <name type="synonym">Common thornapple</name>
    <dbReference type="NCBI Taxonomy" id="4076"/>
    <lineage>
        <taxon>Eukaryota</taxon>
        <taxon>Viridiplantae</taxon>
        <taxon>Streptophyta</taxon>
        <taxon>Embryophyta</taxon>
        <taxon>Tracheophyta</taxon>
        <taxon>Spermatophyta</taxon>
        <taxon>Magnoliopsida</taxon>
        <taxon>eudicotyledons</taxon>
        <taxon>Gunneridae</taxon>
        <taxon>Pentapetalae</taxon>
        <taxon>asterids</taxon>
        <taxon>lamiids</taxon>
        <taxon>Solanales</taxon>
        <taxon>Solanaceae</taxon>
        <taxon>Solanoideae</taxon>
        <taxon>Datureae</taxon>
        <taxon>Datura</taxon>
    </lineage>
</organism>
<evidence type="ECO:0000313" key="3">
    <source>
        <dbReference type="Proteomes" id="UP000823775"/>
    </source>
</evidence>
<sequence>MKLRIRSFETKETLRIDVPSSSCTLQELKHRISQAFPSSSSTTSSIHLSLNRKDELQTSEDTLQSIGITSGDLIYFTLDPNGFSISTETHIPKSQLNKLDTQIIQESESVKTMDTQIVHESESVKTMDTQMVHESEVVKKSEPHETKPLNLIPGGGETEEFMEVDNGDYSDMTVDVNFTKSFSVPGFLRKVFTEELSDNGGRDHKLLVVALHAVFVESGFVLLDPVTFTELSGFQFLKNWPSGSSRMTLFYTLPEVIDHVKQGNSDVIHTIELKFQSLGKFFIAHGSLSGGVSVSVHRVTLNEDQLVPFLNVVWANCGLNEEVNEAFGEREVFVFWRNVKDELVLPLLIDLCEKSGLVLPPCFTRLPTDLKLKILESLPGVEIAKVSCLSSELRYLGSSDDLWKKKYAEQFGDGEISGEGGHWKEKFVKSWESRKRRKVINRARVVDPLRFLGGRHPFPVPWMPHVIGGDYDLFPPQYENTRNPLGLAPSSRLLHPMSNHITRCHLGGHRSNFM</sequence>
<dbReference type="Pfam" id="PF00646">
    <property type="entry name" value="F-box"/>
    <property type="match status" value="1"/>
</dbReference>